<dbReference type="HOGENOM" id="CLU_116501_0_0_1"/>
<name>D8RPM0_SELML</name>
<dbReference type="OrthoDB" id="1912652at2759"/>
<dbReference type="Gramene" id="EFJ26068">
    <property type="protein sequence ID" value="EFJ26068"/>
    <property type="gene ID" value="SELMODRAFT_413482"/>
</dbReference>
<evidence type="ECO:0000313" key="3">
    <source>
        <dbReference type="EMBL" id="EFJ14469.1"/>
    </source>
</evidence>
<dbReference type="PANTHER" id="PTHR33565:SF20">
    <property type="entry name" value="DORMANCY-ASSOCIATED PROTEIN HOMOLOG 4"/>
    <property type="match status" value="1"/>
</dbReference>
<evidence type="ECO:0000313" key="4">
    <source>
        <dbReference type="EMBL" id="EFJ26068.1"/>
    </source>
</evidence>
<accession>D8RPM0</accession>
<dbReference type="EMBL" id="GL377585">
    <property type="protein sequence ID" value="EFJ26068.1"/>
    <property type="molecule type" value="Genomic_DNA"/>
</dbReference>
<protein>
    <submittedName>
        <fullName evidence="4">Uncharacterized protein</fullName>
    </submittedName>
</protein>
<comment type="similarity">
    <text evidence="1">Belongs to the DRM1/ARP family.</text>
</comment>
<dbReference type="Pfam" id="PF05564">
    <property type="entry name" value="Auxin_repressed"/>
    <property type="match status" value="1"/>
</dbReference>
<evidence type="ECO:0000256" key="2">
    <source>
        <dbReference type="SAM" id="MobiDB-lite"/>
    </source>
</evidence>
<organism evidence="5">
    <name type="scientific">Selaginella moellendorffii</name>
    <name type="common">Spikemoss</name>
    <dbReference type="NCBI Taxonomy" id="88036"/>
    <lineage>
        <taxon>Eukaryota</taxon>
        <taxon>Viridiplantae</taxon>
        <taxon>Streptophyta</taxon>
        <taxon>Embryophyta</taxon>
        <taxon>Tracheophyta</taxon>
        <taxon>Lycopodiopsida</taxon>
        <taxon>Selaginellales</taxon>
        <taxon>Selaginellaceae</taxon>
        <taxon>Selaginella</taxon>
    </lineage>
</organism>
<feature type="compositionally biased region" description="Low complexity" evidence="2">
    <location>
        <begin position="62"/>
        <end position="80"/>
    </location>
</feature>
<dbReference type="InterPro" id="IPR008406">
    <property type="entry name" value="DRM/ARP"/>
</dbReference>
<evidence type="ECO:0000313" key="5">
    <source>
        <dbReference type="Proteomes" id="UP000001514"/>
    </source>
</evidence>
<evidence type="ECO:0000256" key="1">
    <source>
        <dbReference type="ARBA" id="ARBA00010502"/>
    </source>
</evidence>
<proteinExistence type="inferred from homology"/>
<dbReference type="KEGG" id="smo:SELMODRAFT_413482"/>
<reference evidence="4 5" key="1">
    <citation type="journal article" date="2011" name="Science">
        <title>The Selaginella genome identifies genetic changes associated with the evolution of vascular plants.</title>
        <authorList>
            <person name="Banks J.A."/>
            <person name="Nishiyama T."/>
            <person name="Hasebe M."/>
            <person name="Bowman J.L."/>
            <person name="Gribskov M."/>
            <person name="dePamphilis C."/>
            <person name="Albert V.A."/>
            <person name="Aono N."/>
            <person name="Aoyama T."/>
            <person name="Ambrose B.A."/>
            <person name="Ashton N.W."/>
            <person name="Axtell M.J."/>
            <person name="Barker E."/>
            <person name="Barker M.S."/>
            <person name="Bennetzen J.L."/>
            <person name="Bonawitz N.D."/>
            <person name="Chapple C."/>
            <person name="Cheng C."/>
            <person name="Correa L.G."/>
            <person name="Dacre M."/>
            <person name="DeBarry J."/>
            <person name="Dreyer I."/>
            <person name="Elias M."/>
            <person name="Engstrom E.M."/>
            <person name="Estelle M."/>
            <person name="Feng L."/>
            <person name="Finet C."/>
            <person name="Floyd S.K."/>
            <person name="Frommer W.B."/>
            <person name="Fujita T."/>
            <person name="Gramzow L."/>
            <person name="Gutensohn M."/>
            <person name="Harholt J."/>
            <person name="Hattori M."/>
            <person name="Heyl A."/>
            <person name="Hirai T."/>
            <person name="Hiwatashi Y."/>
            <person name="Ishikawa M."/>
            <person name="Iwata M."/>
            <person name="Karol K.G."/>
            <person name="Koehler B."/>
            <person name="Kolukisaoglu U."/>
            <person name="Kubo M."/>
            <person name="Kurata T."/>
            <person name="Lalonde S."/>
            <person name="Li K."/>
            <person name="Li Y."/>
            <person name="Litt A."/>
            <person name="Lyons E."/>
            <person name="Manning G."/>
            <person name="Maruyama T."/>
            <person name="Michael T.P."/>
            <person name="Mikami K."/>
            <person name="Miyazaki S."/>
            <person name="Morinaga S."/>
            <person name="Murata T."/>
            <person name="Mueller-Roeber B."/>
            <person name="Nelson D.R."/>
            <person name="Obara M."/>
            <person name="Oguri Y."/>
            <person name="Olmstead R.G."/>
            <person name="Onodera N."/>
            <person name="Petersen B.L."/>
            <person name="Pils B."/>
            <person name="Prigge M."/>
            <person name="Rensing S.A."/>
            <person name="Riano-Pachon D.M."/>
            <person name="Roberts A.W."/>
            <person name="Sato Y."/>
            <person name="Scheller H.V."/>
            <person name="Schulz B."/>
            <person name="Schulz C."/>
            <person name="Shakirov E.V."/>
            <person name="Shibagaki N."/>
            <person name="Shinohara N."/>
            <person name="Shippen D.E."/>
            <person name="Soerensen I."/>
            <person name="Sotooka R."/>
            <person name="Sugimoto N."/>
            <person name="Sugita M."/>
            <person name="Sumikawa N."/>
            <person name="Tanurdzic M."/>
            <person name="Theissen G."/>
            <person name="Ulvskov P."/>
            <person name="Wakazuki S."/>
            <person name="Weng J.K."/>
            <person name="Willats W.W."/>
            <person name="Wipf D."/>
            <person name="Wolf P.G."/>
            <person name="Yang L."/>
            <person name="Zimmer A.D."/>
            <person name="Zhu Q."/>
            <person name="Mitros T."/>
            <person name="Hellsten U."/>
            <person name="Loque D."/>
            <person name="Otillar R."/>
            <person name="Salamov A."/>
            <person name="Schmutz J."/>
            <person name="Shapiro H."/>
            <person name="Lindquist E."/>
            <person name="Lucas S."/>
            <person name="Rokhsar D."/>
            <person name="Grigoriev I.V."/>
        </authorList>
    </citation>
    <scope>NUCLEOTIDE SEQUENCE [LARGE SCALE GENOMIC DNA]</scope>
</reference>
<dbReference type="InParanoid" id="D8RPM0"/>
<keyword evidence="5" id="KW-1185">Reference proteome</keyword>
<dbReference type="Proteomes" id="UP000001514">
    <property type="component" value="Unassembled WGS sequence"/>
</dbReference>
<sequence length="118" mass="12685">MGLLDKLWDDVVAGPKPSEGLGKLRRKSNPAGENGDRRFQQRSKSIAVPRRPPALNVECEASSPSSSSLPSTPLGSSPLNSPSPVPSPASRMRHSLFRQCNNSFTTQSDLMVISALDK</sequence>
<dbReference type="KEGG" id="smo:SELMODRAFT_423639"/>
<feature type="region of interest" description="Disordered" evidence="2">
    <location>
        <begin position="1"/>
        <end position="94"/>
    </location>
</feature>
<gene>
    <name evidence="4" type="ORF">SELMODRAFT_413482</name>
    <name evidence="3" type="ORF">SELMODRAFT_423639</name>
</gene>
<dbReference type="Gramene" id="EFJ14469">
    <property type="protein sequence ID" value="EFJ14469"/>
    <property type="gene ID" value="SELMODRAFT_423639"/>
</dbReference>
<dbReference type="PANTHER" id="PTHR33565">
    <property type="entry name" value="DORMANCY-ASSOCIATED PROTEIN 1"/>
    <property type="match status" value="1"/>
</dbReference>
<dbReference type="EMBL" id="GL377627">
    <property type="protein sequence ID" value="EFJ14469.1"/>
    <property type="molecule type" value="Genomic_DNA"/>
</dbReference>
<dbReference type="AlphaFoldDB" id="D8RPM0"/>